<dbReference type="AlphaFoldDB" id="A0A4R8BWV6"/>
<dbReference type="RefSeq" id="WP_134108138.1">
    <property type="nucleotide sequence ID" value="NZ_SODP01000003.1"/>
</dbReference>
<protein>
    <submittedName>
        <fullName evidence="1">Uncharacterized protein</fullName>
    </submittedName>
</protein>
<reference evidence="1 2" key="1">
    <citation type="submission" date="2019-03" db="EMBL/GenBank/DDBJ databases">
        <title>Genomic Encyclopedia of Type Strains, Phase III (KMG-III): the genomes of soil and plant-associated and newly described type strains.</title>
        <authorList>
            <person name="Whitman W."/>
        </authorList>
    </citation>
    <scope>NUCLEOTIDE SEQUENCE [LARGE SCALE GENOMIC DNA]</scope>
    <source>
        <strain evidence="1 2">VKM Ac-2573</strain>
    </source>
</reference>
<organism evidence="1 2">
    <name type="scientific">Kribbella pratensis</name>
    <dbReference type="NCBI Taxonomy" id="2512112"/>
    <lineage>
        <taxon>Bacteria</taxon>
        <taxon>Bacillati</taxon>
        <taxon>Actinomycetota</taxon>
        <taxon>Actinomycetes</taxon>
        <taxon>Propionibacteriales</taxon>
        <taxon>Kribbellaceae</taxon>
        <taxon>Kribbella</taxon>
    </lineage>
</organism>
<comment type="caution">
    <text evidence="1">The sequence shown here is derived from an EMBL/GenBank/DDBJ whole genome shotgun (WGS) entry which is preliminary data.</text>
</comment>
<keyword evidence="2" id="KW-1185">Reference proteome</keyword>
<evidence type="ECO:0000313" key="2">
    <source>
        <dbReference type="Proteomes" id="UP000295146"/>
    </source>
</evidence>
<sequence length="150" mass="16994">MNGRIDYHQVAPLTVWLDGKEQQCSVDKTSTTDSHWTLVLTTPDGRTWTGSGQGLWTAFLELRRQLEPVGYKLCCAGAKLDANMRGGRWSDGDIVDLLSRRTLLGFRHKAFLFDYAPPAKTATVDEQSARYDRWLATPWWRALLPGDPVR</sequence>
<dbReference type="EMBL" id="SODP01000003">
    <property type="protein sequence ID" value="TDW66300.1"/>
    <property type="molecule type" value="Genomic_DNA"/>
</dbReference>
<gene>
    <name evidence="1" type="ORF">EV653_6325</name>
</gene>
<evidence type="ECO:0000313" key="1">
    <source>
        <dbReference type="EMBL" id="TDW66300.1"/>
    </source>
</evidence>
<dbReference type="OrthoDB" id="4945515at2"/>
<name>A0A4R8BWV6_9ACTN</name>
<dbReference type="Proteomes" id="UP000295146">
    <property type="component" value="Unassembled WGS sequence"/>
</dbReference>
<accession>A0A4R8BWV6</accession>
<proteinExistence type="predicted"/>